<evidence type="ECO:0000313" key="1">
    <source>
        <dbReference type="EMBL" id="SEP93975.1"/>
    </source>
</evidence>
<dbReference type="Proteomes" id="UP000199114">
    <property type="component" value="Unassembled WGS sequence"/>
</dbReference>
<reference evidence="2" key="1">
    <citation type="submission" date="2016-10" db="EMBL/GenBank/DDBJ databases">
        <authorList>
            <person name="Varghese N."/>
            <person name="Submissions S."/>
        </authorList>
    </citation>
    <scope>NUCLEOTIDE SEQUENCE [LARGE SCALE GENOMIC DNA]</scope>
    <source>
        <strain evidence="2">DSM 25055</strain>
    </source>
</reference>
<gene>
    <name evidence="1" type="ORF">SAMN04489841_0899</name>
</gene>
<evidence type="ECO:0000313" key="2">
    <source>
        <dbReference type="Proteomes" id="UP000199114"/>
    </source>
</evidence>
<sequence>MIEGRVKATTENIDNAINLVSDPLIELLIYDHNQNLIFARKDTDENQIHLSESEFEKLRSRLSSRNMSLVEQI</sequence>
<accession>A0A1H9BYA7</accession>
<dbReference type="AlphaFoldDB" id="A0A1H9BYA7"/>
<proteinExistence type="predicted"/>
<name>A0A1H9BYA7_9EURY</name>
<dbReference type="EMBL" id="FOFD01000001">
    <property type="protein sequence ID" value="SEP93975.1"/>
    <property type="molecule type" value="Genomic_DNA"/>
</dbReference>
<protein>
    <submittedName>
        <fullName evidence="1">Uncharacterized protein</fullName>
    </submittedName>
</protein>
<keyword evidence="2" id="KW-1185">Reference proteome</keyword>
<organism evidence="1 2">
    <name type="scientific">Natrinema salaciae</name>
    <dbReference type="NCBI Taxonomy" id="1186196"/>
    <lineage>
        <taxon>Archaea</taxon>
        <taxon>Methanobacteriati</taxon>
        <taxon>Methanobacteriota</taxon>
        <taxon>Stenosarchaea group</taxon>
        <taxon>Halobacteria</taxon>
        <taxon>Halobacteriales</taxon>
        <taxon>Natrialbaceae</taxon>
        <taxon>Natrinema</taxon>
    </lineage>
</organism>